<accession>A0A2G5V395</accession>
<protein>
    <submittedName>
        <fullName evidence="2">Uncharacterized protein</fullName>
    </submittedName>
</protein>
<feature type="signal peptide" evidence="1">
    <location>
        <begin position="1"/>
        <end position="16"/>
    </location>
</feature>
<keyword evidence="3" id="KW-1185">Reference proteome</keyword>
<dbReference type="OrthoDB" id="10347648at2759"/>
<organism evidence="2 3">
    <name type="scientific">Caenorhabditis nigoni</name>
    <dbReference type="NCBI Taxonomy" id="1611254"/>
    <lineage>
        <taxon>Eukaryota</taxon>
        <taxon>Metazoa</taxon>
        <taxon>Ecdysozoa</taxon>
        <taxon>Nematoda</taxon>
        <taxon>Chromadorea</taxon>
        <taxon>Rhabditida</taxon>
        <taxon>Rhabditina</taxon>
        <taxon>Rhabditomorpha</taxon>
        <taxon>Rhabditoidea</taxon>
        <taxon>Rhabditidae</taxon>
        <taxon>Peloderinae</taxon>
        <taxon>Caenorhabditis</taxon>
    </lineage>
</organism>
<evidence type="ECO:0000313" key="2">
    <source>
        <dbReference type="EMBL" id="PIC46217.1"/>
    </source>
</evidence>
<proteinExistence type="predicted"/>
<dbReference type="AlphaFoldDB" id="A0A2G5V395"/>
<gene>
    <name evidence="2" type="primary">Cnig_chr_II.g5980</name>
    <name evidence="2" type="ORF">B9Z55_005980</name>
</gene>
<reference evidence="3" key="1">
    <citation type="submission" date="2017-10" db="EMBL/GenBank/DDBJ databases">
        <title>Rapid genome shrinkage in a self-fertile nematode reveals novel sperm competition proteins.</title>
        <authorList>
            <person name="Yin D."/>
            <person name="Schwarz E.M."/>
            <person name="Thomas C.G."/>
            <person name="Felde R.L."/>
            <person name="Korf I.F."/>
            <person name="Cutter A.D."/>
            <person name="Schartner C.M."/>
            <person name="Ralston E.J."/>
            <person name="Meyer B.J."/>
            <person name="Haag E.S."/>
        </authorList>
    </citation>
    <scope>NUCLEOTIDE SEQUENCE [LARGE SCALE GENOMIC DNA]</scope>
    <source>
        <strain evidence="3">JU1422</strain>
    </source>
</reference>
<evidence type="ECO:0000313" key="3">
    <source>
        <dbReference type="Proteomes" id="UP000230233"/>
    </source>
</evidence>
<comment type="caution">
    <text evidence="2">The sequence shown here is derived from an EMBL/GenBank/DDBJ whole genome shotgun (WGS) entry which is preliminary data.</text>
</comment>
<feature type="chain" id="PRO_5013855422" evidence="1">
    <location>
        <begin position="17"/>
        <end position="88"/>
    </location>
</feature>
<keyword evidence="1" id="KW-0732">Signal</keyword>
<dbReference type="EMBL" id="PDUG01000002">
    <property type="protein sequence ID" value="PIC46217.1"/>
    <property type="molecule type" value="Genomic_DNA"/>
</dbReference>
<name>A0A2G5V395_9PELO</name>
<dbReference type="STRING" id="1611254.A0A2G5V395"/>
<evidence type="ECO:0000256" key="1">
    <source>
        <dbReference type="SAM" id="SignalP"/>
    </source>
</evidence>
<sequence>MRLLFLILWIPILSYSWEECIFTKCKPFWNNKCTPPDDLEKHGGHTEVCEGLLWIRHLCCKERKHQIDPSLHVVARRASKISDSLLEK</sequence>
<dbReference type="Proteomes" id="UP000230233">
    <property type="component" value="Chromosome II"/>
</dbReference>